<dbReference type="EMBL" id="QETF01000002">
    <property type="protein sequence ID" value="PWG18126.1"/>
    <property type="molecule type" value="Genomic_DNA"/>
</dbReference>
<evidence type="ECO:0000313" key="2">
    <source>
        <dbReference type="EMBL" id="PWG18126.1"/>
    </source>
</evidence>
<dbReference type="Proteomes" id="UP000245293">
    <property type="component" value="Unassembled WGS sequence"/>
</dbReference>
<accession>A0A2V1P713</accession>
<gene>
    <name evidence="2" type="ORF">DFK10_02385</name>
</gene>
<sequence length="159" mass="17113">MRPLATAIGLAALSAPASADGLDLTPAQRAAFGAEIRGLLLEEPEIVARALRGPDPYAEEIRSDLDLIAAHADRLFTSDILLGRTGPVAFAVFVPPDSRLRDKLEDYATARELRIALHDPAADAALMQALALDTIPSYVFPTLMVRGDVPPIVLDRYQE</sequence>
<organism evidence="2 3">
    <name type="scientific">Salibaculum griseiflavum</name>
    <dbReference type="NCBI Taxonomy" id="1914409"/>
    <lineage>
        <taxon>Bacteria</taxon>
        <taxon>Pseudomonadati</taxon>
        <taxon>Pseudomonadota</taxon>
        <taxon>Alphaproteobacteria</taxon>
        <taxon>Rhodobacterales</taxon>
        <taxon>Roseobacteraceae</taxon>
        <taxon>Salibaculum</taxon>
    </lineage>
</organism>
<proteinExistence type="predicted"/>
<dbReference type="OrthoDB" id="7726503at2"/>
<protein>
    <submittedName>
        <fullName evidence="2">Uncharacterized protein</fullName>
    </submittedName>
</protein>
<keyword evidence="3" id="KW-1185">Reference proteome</keyword>
<comment type="caution">
    <text evidence="2">The sequence shown here is derived from an EMBL/GenBank/DDBJ whole genome shotgun (WGS) entry which is preliminary data.</text>
</comment>
<name>A0A2V1P713_9RHOB</name>
<evidence type="ECO:0000256" key="1">
    <source>
        <dbReference type="SAM" id="SignalP"/>
    </source>
</evidence>
<feature type="signal peptide" evidence="1">
    <location>
        <begin position="1"/>
        <end position="19"/>
    </location>
</feature>
<dbReference type="AlphaFoldDB" id="A0A2V1P713"/>
<evidence type="ECO:0000313" key="3">
    <source>
        <dbReference type="Proteomes" id="UP000245293"/>
    </source>
</evidence>
<reference evidence="3" key="1">
    <citation type="submission" date="2018-05" db="EMBL/GenBank/DDBJ databases">
        <authorList>
            <person name="Du Z."/>
            <person name="Wang X."/>
        </authorList>
    </citation>
    <scope>NUCLEOTIDE SEQUENCE [LARGE SCALE GENOMIC DNA]</scope>
    <source>
        <strain evidence="3">WDS4C29</strain>
    </source>
</reference>
<feature type="chain" id="PRO_5015945476" evidence="1">
    <location>
        <begin position="20"/>
        <end position="159"/>
    </location>
</feature>
<keyword evidence="1" id="KW-0732">Signal</keyword>